<dbReference type="AlphaFoldDB" id="A0A0E9UM94"/>
<reference evidence="1" key="2">
    <citation type="journal article" date="2015" name="Fish Shellfish Immunol.">
        <title>Early steps in the European eel (Anguilla anguilla)-Vibrio vulnificus interaction in the gills: Role of the RtxA13 toxin.</title>
        <authorList>
            <person name="Callol A."/>
            <person name="Pajuelo D."/>
            <person name="Ebbesson L."/>
            <person name="Teles M."/>
            <person name="MacKenzie S."/>
            <person name="Amaro C."/>
        </authorList>
    </citation>
    <scope>NUCLEOTIDE SEQUENCE</scope>
</reference>
<accession>A0A0E9UM94</accession>
<evidence type="ECO:0000313" key="1">
    <source>
        <dbReference type="EMBL" id="JAH66350.1"/>
    </source>
</evidence>
<proteinExistence type="predicted"/>
<name>A0A0E9UM94_ANGAN</name>
<reference evidence="1" key="1">
    <citation type="submission" date="2014-11" db="EMBL/GenBank/DDBJ databases">
        <authorList>
            <person name="Amaro Gonzalez C."/>
        </authorList>
    </citation>
    <scope>NUCLEOTIDE SEQUENCE</scope>
</reference>
<sequence length="48" mass="5507">MDQLTIGWLAGECWFGQLKPVRSVNHTSQASFTRLGWFKLEFSAEVSF</sequence>
<dbReference type="EMBL" id="GBXM01042227">
    <property type="protein sequence ID" value="JAH66350.1"/>
    <property type="molecule type" value="Transcribed_RNA"/>
</dbReference>
<organism evidence="1">
    <name type="scientific">Anguilla anguilla</name>
    <name type="common">European freshwater eel</name>
    <name type="synonym">Muraena anguilla</name>
    <dbReference type="NCBI Taxonomy" id="7936"/>
    <lineage>
        <taxon>Eukaryota</taxon>
        <taxon>Metazoa</taxon>
        <taxon>Chordata</taxon>
        <taxon>Craniata</taxon>
        <taxon>Vertebrata</taxon>
        <taxon>Euteleostomi</taxon>
        <taxon>Actinopterygii</taxon>
        <taxon>Neopterygii</taxon>
        <taxon>Teleostei</taxon>
        <taxon>Anguilliformes</taxon>
        <taxon>Anguillidae</taxon>
        <taxon>Anguilla</taxon>
    </lineage>
</organism>
<protein>
    <submittedName>
        <fullName evidence="1">Uncharacterized protein</fullName>
    </submittedName>
</protein>